<dbReference type="Proteomes" id="UP001172630">
    <property type="component" value="Unassembled WGS sequence"/>
</dbReference>
<proteinExistence type="predicted"/>
<dbReference type="EMBL" id="JARFYN010000019">
    <property type="protein sequence ID" value="MDL2407195.1"/>
    <property type="molecule type" value="Genomic_DNA"/>
</dbReference>
<accession>A0ABT7KGQ3</accession>
<name>A0ABT7KGQ3_9HYPH</name>
<sequence length="119" mass="12749">MGTASSQSQDDWEDSDYRRLSECVREFMKANMNADREGKVVEALSALGHIIASGRATTNLPLVKHPVDICLKAAALRSMVRRPTGLKLSSGDLVKVGGFDRFGAMTDVAAKNGPAQGRA</sequence>
<organism evidence="1 2">
    <name type="scientific">Rhizobium calliandrae</name>
    <dbReference type="NCBI Taxonomy" id="1312182"/>
    <lineage>
        <taxon>Bacteria</taxon>
        <taxon>Pseudomonadati</taxon>
        <taxon>Pseudomonadota</taxon>
        <taxon>Alphaproteobacteria</taxon>
        <taxon>Hyphomicrobiales</taxon>
        <taxon>Rhizobiaceae</taxon>
        <taxon>Rhizobium/Agrobacterium group</taxon>
        <taxon>Rhizobium</taxon>
    </lineage>
</organism>
<gene>
    <name evidence="1" type="ORF">PY650_16275</name>
</gene>
<comment type="caution">
    <text evidence="1">The sequence shown here is derived from an EMBL/GenBank/DDBJ whole genome shotgun (WGS) entry which is preliminary data.</text>
</comment>
<evidence type="ECO:0000313" key="1">
    <source>
        <dbReference type="EMBL" id="MDL2407195.1"/>
    </source>
</evidence>
<protein>
    <submittedName>
        <fullName evidence="1">Uncharacterized protein</fullName>
    </submittedName>
</protein>
<keyword evidence="2" id="KW-1185">Reference proteome</keyword>
<reference evidence="1" key="1">
    <citation type="submission" date="2023-06" db="EMBL/GenBank/DDBJ databases">
        <title>Phylogenetic Diversity of Rhizobium strains.</title>
        <authorList>
            <person name="Moura F.T."/>
            <person name="Helene L.C.F."/>
            <person name="Hungria M."/>
        </authorList>
    </citation>
    <scope>NUCLEOTIDE SEQUENCE</scope>
    <source>
        <strain evidence="1">CCGE524</strain>
    </source>
</reference>
<evidence type="ECO:0000313" key="2">
    <source>
        <dbReference type="Proteomes" id="UP001172630"/>
    </source>
</evidence>
<dbReference type="RefSeq" id="WP_285880426.1">
    <property type="nucleotide sequence ID" value="NZ_JARFYN010000019.1"/>
</dbReference>